<keyword evidence="1" id="KW-0812">Transmembrane</keyword>
<dbReference type="RefSeq" id="WP_036786269.1">
    <property type="nucleotide sequence ID" value="NZ_AVBG01000014.1"/>
</dbReference>
<evidence type="ECO:0000313" key="3">
    <source>
        <dbReference type="Proteomes" id="UP000030153"/>
    </source>
</evidence>
<organism evidence="2 3">
    <name type="scientific">Pontibacillus chungwhensis BH030062</name>
    <dbReference type="NCBI Taxonomy" id="1385513"/>
    <lineage>
        <taxon>Bacteria</taxon>
        <taxon>Bacillati</taxon>
        <taxon>Bacillota</taxon>
        <taxon>Bacilli</taxon>
        <taxon>Bacillales</taxon>
        <taxon>Bacillaceae</taxon>
        <taxon>Pontibacillus</taxon>
    </lineage>
</organism>
<dbReference type="Proteomes" id="UP000030153">
    <property type="component" value="Unassembled WGS sequence"/>
</dbReference>
<reference evidence="2 3" key="1">
    <citation type="submission" date="2013-08" db="EMBL/GenBank/DDBJ databases">
        <title>Genome of Pontibacillus chungwhensis.</title>
        <authorList>
            <person name="Wang Q."/>
            <person name="Wang G."/>
        </authorList>
    </citation>
    <scope>NUCLEOTIDE SEQUENCE [LARGE SCALE GENOMIC DNA]</scope>
    <source>
        <strain evidence="2 3">BH030062</strain>
    </source>
</reference>
<feature type="transmembrane region" description="Helical" evidence="1">
    <location>
        <begin position="65"/>
        <end position="88"/>
    </location>
</feature>
<protein>
    <submittedName>
        <fullName evidence="2">Uncharacterized protein</fullName>
    </submittedName>
</protein>
<keyword evidence="1" id="KW-1133">Transmembrane helix</keyword>
<evidence type="ECO:0000256" key="1">
    <source>
        <dbReference type="SAM" id="Phobius"/>
    </source>
</evidence>
<dbReference type="EMBL" id="AVBG01000014">
    <property type="protein sequence ID" value="KGP90287.1"/>
    <property type="molecule type" value="Genomic_DNA"/>
</dbReference>
<keyword evidence="3" id="KW-1185">Reference proteome</keyword>
<comment type="caution">
    <text evidence="2">The sequence shown here is derived from an EMBL/GenBank/DDBJ whole genome shotgun (WGS) entry which is preliminary data.</text>
</comment>
<keyword evidence="1" id="KW-0472">Membrane</keyword>
<evidence type="ECO:0000313" key="2">
    <source>
        <dbReference type="EMBL" id="KGP90287.1"/>
    </source>
</evidence>
<dbReference type="AlphaFoldDB" id="A0A0A2UPS6"/>
<name>A0A0A2UPS6_9BACI</name>
<feature type="transmembrane region" description="Helical" evidence="1">
    <location>
        <begin position="12"/>
        <end position="29"/>
    </location>
</feature>
<gene>
    <name evidence="2" type="ORF">N780_05750</name>
</gene>
<sequence>MLPETTRGRLSGLLVTANICVLAIVIVFVNNGGSIYSVVSLCAISLLGIALSGKPIREEQGYRKSIPIMCTFLSVISVGGMGLLPYMLS</sequence>
<accession>A0A0A2UPS6</accession>
<feature type="transmembrane region" description="Helical" evidence="1">
    <location>
        <begin position="35"/>
        <end position="53"/>
    </location>
</feature>
<proteinExistence type="predicted"/>